<keyword evidence="1" id="KW-0812">Transmembrane</keyword>
<proteinExistence type="predicted"/>
<dbReference type="AlphaFoldDB" id="L0HF38"/>
<dbReference type="OrthoDB" id="106988at2157"/>
<dbReference type="STRING" id="593750.Metfor_0877"/>
<dbReference type="KEGG" id="mfo:Metfor_0877"/>
<gene>
    <name evidence="2" type="ordered locus">Metfor_0877</name>
</gene>
<dbReference type="RefSeq" id="WP_015284897.1">
    <property type="nucleotide sequence ID" value="NC_019943.1"/>
</dbReference>
<protein>
    <submittedName>
        <fullName evidence="2">Uncharacterized protein</fullName>
    </submittedName>
</protein>
<feature type="transmembrane region" description="Helical" evidence="1">
    <location>
        <begin position="6"/>
        <end position="29"/>
    </location>
</feature>
<dbReference type="GeneID" id="14310190"/>
<reference evidence="3" key="1">
    <citation type="submission" date="2011-12" db="EMBL/GenBank/DDBJ databases">
        <title>Complete sequence of Methanoregula formicicum SMSP.</title>
        <authorList>
            <person name="Lucas S."/>
            <person name="Han J."/>
            <person name="Lapidus A."/>
            <person name="Cheng J.-F."/>
            <person name="Goodwin L."/>
            <person name="Pitluck S."/>
            <person name="Peters L."/>
            <person name="Ovchinnikova G."/>
            <person name="Teshima H."/>
            <person name="Detter J.C."/>
            <person name="Han C."/>
            <person name="Tapia R."/>
            <person name="Land M."/>
            <person name="Hauser L."/>
            <person name="Kyrpides N."/>
            <person name="Ivanova N."/>
            <person name="Pagani I."/>
            <person name="Imachi H."/>
            <person name="Tamaki H."/>
            <person name="Sekiguchi Y."/>
            <person name="Kamagata Y."/>
            <person name="Cadillo-Quiroz H."/>
            <person name="Zinder S."/>
            <person name="Liu W.-T."/>
            <person name="Woyke T."/>
        </authorList>
    </citation>
    <scope>NUCLEOTIDE SEQUENCE [LARGE SCALE GENOMIC DNA]</scope>
    <source>
        <strain evidence="3">DSM 22288 / NBRC 105244 / SMSP</strain>
    </source>
</reference>
<keyword evidence="1" id="KW-1133">Transmembrane helix</keyword>
<reference evidence="2 3" key="2">
    <citation type="journal article" date="2014" name="Genome Announc.">
        <title>Complete Genome Sequence of Methanoregula formicica SMSPT, a Mesophilic Hydrogenotrophic Methanogen Isolated from a Methanogenic Upflow Anaerobic Sludge Blanket Reactor.</title>
        <authorList>
            <person name="Yamamoto K."/>
            <person name="Tamaki H."/>
            <person name="Cadillo-Quiroz H."/>
            <person name="Imachi H."/>
            <person name="Kyrpides N."/>
            <person name="Woyke T."/>
            <person name="Goodwin L."/>
            <person name="Zinder S.H."/>
            <person name="Kamagata Y."/>
            <person name="Liu W.T."/>
        </authorList>
    </citation>
    <scope>NUCLEOTIDE SEQUENCE [LARGE SCALE GENOMIC DNA]</scope>
    <source>
        <strain evidence="3">DSM 22288 / NBRC 105244 / SMSP</strain>
    </source>
</reference>
<keyword evidence="3" id="KW-1185">Reference proteome</keyword>
<evidence type="ECO:0000313" key="3">
    <source>
        <dbReference type="Proteomes" id="UP000010824"/>
    </source>
</evidence>
<dbReference type="HOGENOM" id="CLU_076811_0_0_2"/>
<dbReference type="Proteomes" id="UP000010824">
    <property type="component" value="Chromosome"/>
</dbReference>
<name>L0HF38_METFS</name>
<sequence precursor="true">MTDDAVAPVVAAMLILAVIVTFFAAWNAYFVPSMKEQSEITHIRLVETGILKFSSDIETAASLKRKTRFSEPVPLGGGDFTFDPVKSGGVLRIQGEDKGYLRTDIVNDSTAQPSSALRMVNFTYQPVNNFWQDQGYTWSFGNVNVTKGSLSAPLQYASMDEVTYGITETLFDIGTTPWVNDSAACSLVEIQVVNITPDPGHPMASGNGNAQLALESSVVSQGYPNTTQVNVTLYRNLPRGFRDALFESVNRSLNEVSCSNMHVTYRSVLTGAVDPEIGVQFDPIPNLTLNRKITGIVVRAD</sequence>
<accession>L0HF38</accession>
<organism evidence="2 3">
    <name type="scientific">Methanoregula formicica (strain DSM 22288 / NBRC 105244 / SMSP)</name>
    <dbReference type="NCBI Taxonomy" id="593750"/>
    <lineage>
        <taxon>Archaea</taxon>
        <taxon>Methanobacteriati</taxon>
        <taxon>Methanobacteriota</taxon>
        <taxon>Stenosarchaea group</taxon>
        <taxon>Methanomicrobia</taxon>
        <taxon>Methanomicrobiales</taxon>
        <taxon>Methanoregulaceae</taxon>
        <taxon>Methanoregula</taxon>
    </lineage>
</organism>
<dbReference type="eggNOG" id="arCOG02911">
    <property type="taxonomic scope" value="Archaea"/>
</dbReference>
<dbReference type="InParanoid" id="L0HF38"/>
<evidence type="ECO:0000313" key="2">
    <source>
        <dbReference type="EMBL" id="AGB01933.1"/>
    </source>
</evidence>
<dbReference type="EMBL" id="CP003167">
    <property type="protein sequence ID" value="AGB01933.1"/>
    <property type="molecule type" value="Genomic_DNA"/>
</dbReference>
<evidence type="ECO:0000256" key="1">
    <source>
        <dbReference type="SAM" id="Phobius"/>
    </source>
</evidence>
<keyword evidence="1" id="KW-0472">Membrane</keyword>